<dbReference type="AlphaFoldDB" id="A0AAN8SXB7"/>
<accession>A0AAN8SXB7</accession>
<comment type="caution">
    <text evidence="1">The sequence shown here is derived from an EMBL/GenBank/DDBJ whole genome shotgun (WGS) entry which is preliminary data.</text>
</comment>
<gene>
    <name evidence="1" type="ORF">RDI58_029352</name>
</gene>
<reference evidence="1 2" key="1">
    <citation type="submission" date="2024-02" db="EMBL/GenBank/DDBJ databases">
        <title>de novo genome assembly of Solanum bulbocastanum strain 11H21.</title>
        <authorList>
            <person name="Hosaka A.J."/>
        </authorList>
    </citation>
    <scope>NUCLEOTIDE SEQUENCE [LARGE SCALE GENOMIC DNA]</scope>
    <source>
        <tissue evidence="1">Young leaves</tissue>
    </source>
</reference>
<dbReference type="Proteomes" id="UP001371456">
    <property type="component" value="Unassembled WGS sequence"/>
</dbReference>
<protein>
    <submittedName>
        <fullName evidence="1">Uncharacterized protein</fullName>
    </submittedName>
</protein>
<organism evidence="1 2">
    <name type="scientific">Solanum bulbocastanum</name>
    <name type="common">Wild potato</name>
    <dbReference type="NCBI Taxonomy" id="147425"/>
    <lineage>
        <taxon>Eukaryota</taxon>
        <taxon>Viridiplantae</taxon>
        <taxon>Streptophyta</taxon>
        <taxon>Embryophyta</taxon>
        <taxon>Tracheophyta</taxon>
        <taxon>Spermatophyta</taxon>
        <taxon>Magnoliopsida</taxon>
        <taxon>eudicotyledons</taxon>
        <taxon>Gunneridae</taxon>
        <taxon>Pentapetalae</taxon>
        <taxon>asterids</taxon>
        <taxon>lamiids</taxon>
        <taxon>Solanales</taxon>
        <taxon>Solanaceae</taxon>
        <taxon>Solanoideae</taxon>
        <taxon>Solaneae</taxon>
        <taxon>Solanum</taxon>
    </lineage>
</organism>
<evidence type="ECO:0000313" key="1">
    <source>
        <dbReference type="EMBL" id="KAK6774113.1"/>
    </source>
</evidence>
<dbReference type="EMBL" id="JBANQN010000012">
    <property type="protein sequence ID" value="KAK6774113.1"/>
    <property type="molecule type" value="Genomic_DNA"/>
</dbReference>
<name>A0AAN8SXB7_SOLBU</name>
<keyword evidence="2" id="KW-1185">Reference proteome</keyword>
<proteinExistence type="predicted"/>
<sequence>MDPTGPCILNQRWKCLGCE</sequence>
<evidence type="ECO:0000313" key="2">
    <source>
        <dbReference type="Proteomes" id="UP001371456"/>
    </source>
</evidence>